<feature type="transmembrane region" description="Helical" evidence="9">
    <location>
        <begin position="123"/>
        <end position="144"/>
    </location>
</feature>
<evidence type="ECO:0000256" key="1">
    <source>
        <dbReference type="ARBA" id="ARBA00004651"/>
    </source>
</evidence>
<evidence type="ECO:0000256" key="8">
    <source>
        <dbReference type="ARBA" id="ARBA00045636"/>
    </source>
</evidence>
<dbReference type="Gene3D" id="1.20.1740.10">
    <property type="entry name" value="Amino acid/polyamine transporter I"/>
    <property type="match status" value="1"/>
</dbReference>
<comment type="similarity">
    <text evidence="2">Belongs to the amino acid-polyamine-organocation (APC) superfamily. Basic amino acid/polyamine antiporter (APA) (TC 2.A.3.2) family.</text>
</comment>
<feature type="transmembrane region" description="Helical" evidence="9">
    <location>
        <begin position="156"/>
        <end position="176"/>
    </location>
</feature>
<evidence type="ECO:0000256" key="4">
    <source>
        <dbReference type="ARBA" id="ARBA00022475"/>
    </source>
</evidence>
<sequence length="440" mass="45199">MTSETERPFGFWTATALVVGGMIGTGIFMLPANIAPFGWTGLIAWGVSIGGVLAIAYALGTLAMAMPEETGAVAITSRVLGTLPGVLNGWSYWVSCWAASAMLALGATSYLSVLVPAIATTPLAGALTAVALLWLITLLNLAGARIAGQFQMITTLLKLLPLLAVVVIVALLAMSGRSQLPPLPAPSTALSGIGAAITLTMFTLVGFEAAGVASERVRDPGRNVIRATMVGTAIAGLLYVVVSCGIVFSLPTAAVAASNAPVALFIETFWGHGPALLVAAFAVISAVGALNCWILIQSEVPLGMARAGLLPRWFGRVSAQDVPVRTLLLSTALASLLVLCNASKSLGGIFTFMALLTTSTALWFYLALCVAALVRRVAMPAAAIGLPFTLWAMWGAGIAVSALGLALTLTALPLYWLRPRGASGAGRADRRPPAPPPIAA</sequence>
<organism evidence="10 11">
    <name type="scientific">Sphingomonas abietis</name>
    <dbReference type="NCBI Taxonomy" id="3012344"/>
    <lineage>
        <taxon>Bacteria</taxon>
        <taxon>Pseudomonadati</taxon>
        <taxon>Pseudomonadota</taxon>
        <taxon>Alphaproteobacteria</taxon>
        <taxon>Sphingomonadales</taxon>
        <taxon>Sphingomonadaceae</taxon>
        <taxon>Sphingomonas</taxon>
    </lineage>
</organism>
<evidence type="ECO:0000256" key="5">
    <source>
        <dbReference type="ARBA" id="ARBA00022692"/>
    </source>
</evidence>
<dbReference type="InterPro" id="IPR050367">
    <property type="entry name" value="APC_superfamily"/>
</dbReference>
<keyword evidence="5 9" id="KW-0812">Transmembrane</keyword>
<keyword evidence="4" id="KW-1003">Cell membrane</keyword>
<dbReference type="Proteomes" id="UP001210865">
    <property type="component" value="Chromosome"/>
</dbReference>
<evidence type="ECO:0000256" key="9">
    <source>
        <dbReference type="SAM" id="Phobius"/>
    </source>
</evidence>
<feature type="transmembrane region" description="Helical" evidence="9">
    <location>
        <begin position="394"/>
        <end position="417"/>
    </location>
</feature>
<protein>
    <recommendedName>
        <fullName evidence="3">Arginine/agmatine antiporter</fullName>
    </recommendedName>
</protein>
<feature type="transmembrane region" description="Helical" evidence="9">
    <location>
        <begin position="352"/>
        <end position="374"/>
    </location>
</feature>
<evidence type="ECO:0000256" key="3">
    <source>
        <dbReference type="ARBA" id="ARBA00021069"/>
    </source>
</evidence>
<feature type="transmembrane region" description="Helical" evidence="9">
    <location>
        <begin position="9"/>
        <end position="30"/>
    </location>
</feature>
<dbReference type="PIRSF" id="PIRSF006060">
    <property type="entry name" value="AA_transporter"/>
    <property type="match status" value="1"/>
</dbReference>
<name>A0ABY7NR88_9SPHN</name>
<evidence type="ECO:0000256" key="7">
    <source>
        <dbReference type="ARBA" id="ARBA00023136"/>
    </source>
</evidence>
<comment type="function">
    <text evidence="8">Major component of the acid-resistance (AR) system allowing enteric pathogens to survive the acidic environment in the stomach. Exchanges extracellular arginine for its intracellular decarboxylation product agmatine (Agm) thereby expelling intracellular protons. Probably undergoes several conformational states in order to translocate the substrate across the membrane; keeps the substrate accessible to only 1 side of the membrane at a time by opening and closing 3 membrane-internal gates.</text>
</comment>
<feature type="transmembrane region" description="Helical" evidence="9">
    <location>
        <begin position="42"/>
        <end position="65"/>
    </location>
</feature>
<gene>
    <name evidence="10" type="ORF">PBT88_04950</name>
</gene>
<evidence type="ECO:0000256" key="6">
    <source>
        <dbReference type="ARBA" id="ARBA00022989"/>
    </source>
</evidence>
<evidence type="ECO:0000256" key="2">
    <source>
        <dbReference type="ARBA" id="ARBA00008220"/>
    </source>
</evidence>
<reference evidence="10 11" key="1">
    <citation type="submission" date="2022-12" db="EMBL/GenBank/DDBJ databases">
        <title>Sphingomonas abieness sp. nov., an endophytic bacterium isolated from Abies koreana.</title>
        <authorList>
            <person name="Jiang L."/>
            <person name="Lee J."/>
        </authorList>
    </citation>
    <scope>NUCLEOTIDE SEQUENCE [LARGE SCALE GENOMIC DNA]</scope>
    <source>
        <strain evidence="11">PAMB 00755</strain>
    </source>
</reference>
<dbReference type="Pfam" id="PF13520">
    <property type="entry name" value="AA_permease_2"/>
    <property type="match status" value="1"/>
</dbReference>
<dbReference type="EMBL" id="CP115174">
    <property type="protein sequence ID" value="WBO23480.1"/>
    <property type="molecule type" value="Genomic_DNA"/>
</dbReference>
<keyword evidence="11" id="KW-1185">Reference proteome</keyword>
<evidence type="ECO:0000313" key="11">
    <source>
        <dbReference type="Proteomes" id="UP001210865"/>
    </source>
</evidence>
<proteinExistence type="inferred from homology"/>
<dbReference type="InterPro" id="IPR002293">
    <property type="entry name" value="AA/rel_permease1"/>
</dbReference>
<dbReference type="PANTHER" id="PTHR42770:SF18">
    <property type="entry name" value="ARGININE_AGMATINE ANTIPORTER"/>
    <property type="match status" value="1"/>
</dbReference>
<feature type="transmembrane region" description="Helical" evidence="9">
    <location>
        <begin position="275"/>
        <end position="296"/>
    </location>
</feature>
<accession>A0ABY7NR88</accession>
<keyword evidence="7 9" id="KW-0472">Membrane</keyword>
<dbReference type="PANTHER" id="PTHR42770">
    <property type="entry name" value="AMINO ACID TRANSPORTER-RELATED"/>
    <property type="match status" value="1"/>
</dbReference>
<dbReference type="RefSeq" id="WP_270078112.1">
    <property type="nucleotide sequence ID" value="NZ_CP115174.1"/>
</dbReference>
<evidence type="ECO:0000313" key="10">
    <source>
        <dbReference type="EMBL" id="WBO23480.1"/>
    </source>
</evidence>
<feature type="transmembrane region" description="Helical" evidence="9">
    <location>
        <begin position="86"/>
        <end position="111"/>
    </location>
</feature>
<keyword evidence="6 9" id="KW-1133">Transmembrane helix</keyword>
<comment type="subcellular location">
    <subcellularLocation>
        <location evidence="1">Cell membrane</location>
        <topology evidence="1">Multi-pass membrane protein</topology>
    </subcellularLocation>
</comment>
<feature type="transmembrane region" description="Helical" evidence="9">
    <location>
        <begin position="188"/>
        <end position="212"/>
    </location>
</feature>